<protein>
    <submittedName>
        <fullName evidence="1">Uncharacterized protein</fullName>
    </submittedName>
</protein>
<gene>
    <name evidence="1" type="ORF">ACERK3_16260</name>
</gene>
<proteinExistence type="predicted"/>
<reference evidence="1 2" key="1">
    <citation type="submission" date="2024-08" db="EMBL/GenBank/DDBJ databases">
        <title>Whole-genome sequencing of halo(alkali)philic microorganisms from hypersaline lakes.</title>
        <authorList>
            <person name="Sorokin D.Y."/>
            <person name="Merkel A.Y."/>
            <person name="Messina E."/>
            <person name="Yakimov M."/>
        </authorList>
    </citation>
    <scope>NUCLEOTIDE SEQUENCE [LARGE SCALE GENOMIC DNA]</scope>
    <source>
        <strain evidence="1 2">AB-hyl4</strain>
    </source>
</reference>
<dbReference type="Proteomes" id="UP001575105">
    <property type="component" value="Unassembled WGS sequence"/>
</dbReference>
<dbReference type="RefSeq" id="WP_425346763.1">
    <property type="nucleotide sequence ID" value="NZ_JBGUBD010000012.1"/>
</dbReference>
<evidence type="ECO:0000313" key="2">
    <source>
        <dbReference type="Proteomes" id="UP001575105"/>
    </source>
</evidence>
<sequence length="92" mass="9866">MKQLTLIIGPGGAVTTLYDERLDLHRLGSMQVRRAGHVEPVDVARPGAPTGWRVSLAPVKGPTFGPFASRSAALAAERGWLERHLPELAADT</sequence>
<keyword evidence="2" id="KW-1185">Reference proteome</keyword>
<comment type="caution">
    <text evidence="1">The sequence shown here is derived from an EMBL/GenBank/DDBJ whole genome shotgun (WGS) entry which is preliminary data.</text>
</comment>
<organism evidence="1 2">
    <name type="scientific">Natronomicrosphaera hydrolytica</name>
    <dbReference type="NCBI Taxonomy" id="3242702"/>
    <lineage>
        <taxon>Bacteria</taxon>
        <taxon>Pseudomonadati</taxon>
        <taxon>Planctomycetota</taxon>
        <taxon>Phycisphaerae</taxon>
        <taxon>Phycisphaerales</taxon>
        <taxon>Phycisphaeraceae</taxon>
        <taxon>Natronomicrosphaera</taxon>
    </lineage>
</organism>
<dbReference type="EMBL" id="JBGUBD010000012">
    <property type="protein sequence ID" value="MFA9479838.1"/>
    <property type="molecule type" value="Genomic_DNA"/>
</dbReference>
<name>A0ABV4U9Z9_9BACT</name>
<evidence type="ECO:0000313" key="1">
    <source>
        <dbReference type="EMBL" id="MFA9479838.1"/>
    </source>
</evidence>
<accession>A0ABV4U9Z9</accession>